<dbReference type="Gene3D" id="3.20.20.80">
    <property type="entry name" value="Glycosidases"/>
    <property type="match status" value="2"/>
</dbReference>
<name>A0A9D3ULN6_9ROSI</name>
<dbReference type="EC" id="3.2.1.39" evidence="3"/>
<evidence type="ECO:0000259" key="12">
    <source>
        <dbReference type="SMART" id="SM00768"/>
    </source>
</evidence>
<dbReference type="Proteomes" id="UP000828251">
    <property type="component" value="Unassembled WGS sequence"/>
</dbReference>
<feature type="signal peptide" evidence="11">
    <location>
        <begin position="1"/>
        <end position="22"/>
    </location>
</feature>
<comment type="caution">
    <text evidence="13">The sequence shown here is derived from an EMBL/GenBank/DDBJ whole genome shotgun (WGS) entry which is preliminary data.</text>
</comment>
<evidence type="ECO:0000256" key="11">
    <source>
        <dbReference type="SAM" id="SignalP"/>
    </source>
</evidence>
<dbReference type="InterPro" id="IPR044965">
    <property type="entry name" value="Glyco_hydro_17_plant"/>
</dbReference>
<organism evidence="13 14">
    <name type="scientific">Gossypium stocksii</name>
    <dbReference type="NCBI Taxonomy" id="47602"/>
    <lineage>
        <taxon>Eukaryota</taxon>
        <taxon>Viridiplantae</taxon>
        <taxon>Streptophyta</taxon>
        <taxon>Embryophyta</taxon>
        <taxon>Tracheophyta</taxon>
        <taxon>Spermatophyta</taxon>
        <taxon>Magnoliopsida</taxon>
        <taxon>eudicotyledons</taxon>
        <taxon>Gunneridae</taxon>
        <taxon>Pentapetalae</taxon>
        <taxon>rosids</taxon>
        <taxon>malvids</taxon>
        <taxon>Malvales</taxon>
        <taxon>Malvaceae</taxon>
        <taxon>Malvoideae</taxon>
        <taxon>Gossypium</taxon>
    </lineage>
</organism>
<gene>
    <name evidence="13" type="ORF">J1N35_038329</name>
</gene>
<dbReference type="InterPro" id="IPR017853">
    <property type="entry name" value="GH"/>
</dbReference>
<protein>
    <recommendedName>
        <fullName evidence="3">glucan endo-1,3-beta-D-glucosidase</fullName>
        <ecNumber evidence="3">3.2.1.39</ecNumber>
    </recommendedName>
</protein>
<dbReference type="OrthoDB" id="1293114at2759"/>
<evidence type="ECO:0000256" key="5">
    <source>
        <dbReference type="ARBA" id="ARBA00022801"/>
    </source>
</evidence>
<keyword evidence="7 9" id="KW-0326">Glycosidase</keyword>
<evidence type="ECO:0000256" key="9">
    <source>
        <dbReference type="RuleBase" id="RU004336"/>
    </source>
</evidence>
<dbReference type="PANTHER" id="PTHR32227">
    <property type="entry name" value="GLUCAN ENDO-1,3-BETA-GLUCOSIDASE BG1-RELATED-RELATED"/>
    <property type="match status" value="1"/>
</dbReference>
<reference evidence="13 14" key="1">
    <citation type="journal article" date="2021" name="Plant Biotechnol. J.">
        <title>Multi-omics assisted identification of the key and species-specific regulatory components of drought-tolerant mechanisms in Gossypium stocksii.</title>
        <authorList>
            <person name="Yu D."/>
            <person name="Ke L."/>
            <person name="Zhang D."/>
            <person name="Wu Y."/>
            <person name="Sun Y."/>
            <person name="Mei J."/>
            <person name="Sun J."/>
            <person name="Sun Y."/>
        </authorList>
    </citation>
    <scope>NUCLEOTIDE SEQUENCE [LARGE SCALE GENOMIC DNA]</scope>
    <source>
        <strain evidence="14">cv. E1</strain>
        <tissue evidence="13">Leaf</tissue>
    </source>
</reference>
<evidence type="ECO:0000256" key="7">
    <source>
        <dbReference type="ARBA" id="ARBA00023295"/>
    </source>
</evidence>
<feature type="region of interest" description="Disordered" evidence="10">
    <location>
        <begin position="827"/>
        <end position="857"/>
    </location>
</feature>
<evidence type="ECO:0000313" key="13">
    <source>
        <dbReference type="EMBL" id="KAH1047545.1"/>
    </source>
</evidence>
<evidence type="ECO:0000256" key="3">
    <source>
        <dbReference type="ARBA" id="ARBA00012780"/>
    </source>
</evidence>
<dbReference type="FunFam" id="3.20.20.80:FF:000008">
    <property type="entry name" value="Glucan endo-1,3-beta-glucosidase 5"/>
    <property type="match status" value="2"/>
</dbReference>
<dbReference type="AlphaFoldDB" id="A0A9D3ULN6"/>
<sequence>MLGAQVFLWAYILIFFPASVVAQGLGVNWGVIASHPLDPKIVVNMLKDNGIKKVKLFHAQHDILTALSGTDIEVMVGIPNHSLESLSEKYSVAQAWVKANITAYMGKKGVNFKYVAVGNEPFLAAYNGTYNNLTLPAMKNILKALNEAGVGKDIKVSTPLNGDVYITPTYKPSDGIFRHDLADIMNGICEFLHKNNAAFIVNIYPFLNLYQNPGFPEPYAFFDNDDSNSMDDHGVKYRSVLDANIDTLVAALKVANFSDIPIIVGEVGWPTDGNIYATTKNAKKFYNGLLKRMAKNEGTPLRPKRYPDVYMFSLLDEDLKSIDPGMFERHWGIFSFDGQPKFPMDLSGKGQNKSLVVEPFFEPAPTMLGAQVFLWAYILIFFPASVVAQGLGVNWGVIASHPLDPKIVVNMLKDNGIKKVKLFHAQHDILTALSGTDIEVMVGIPNHSLESLSEKYSVAQAWVKANITAYMGKKGVNFKYVAVGNEPFLAAYNGTYNNLTLPAMKNILKALNEAGVGKDIKVSTPLNGDVYITPTYKPSDGIFRHDLADIMNGICEFLHKNNAAFIVNIYPFLNLYQNPGFPEPYAFFDNDDSNSMDDHGVKYRSVLDANIDTLVAALKVANFSDIPIIVGEVGWPTDGNIYATTKNAKKFYNGLLKRMAKNEGTPLRPKQYPDVYMFSLLDEDLKSIDPGMFERHWGIFSFDGQPKFPMDLSGKGQNKSLVGGKNVKYMEKQWCVYNKDASNQKDLPVKVAWACNNTDCTTLVPGASCSGMGIDMNASVAFNMYYQMANQTKGACDFEGLAKIVKRDPSNGTCRFPIMIKTIQTTSNSSASAPKSSRSSTYSSSTSHSPFETHSPSPSSSPFHSPLLIFQIFVGIFTIWFV</sequence>
<evidence type="ECO:0000256" key="2">
    <source>
        <dbReference type="ARBA" id="ARBA00008773"/>
    </source>
</evidence>
<keyword evidence="4 11" id="KW-0732">Signal</keyword>
<keyword evidence="14" id="KW-1185">Reference proteome</keyword>
<proteinExistence type="inferred from homology"/>
<evidence type="ECO:0000256" key="1">
    <source>
        <dbReference type="ARBA" id="ARBA00000382"/>
    </source>
</evidence>
<dbReference type="GO" id="GO:0005975">
    <property type="term" value="P:carbohydrate metabolic process"/>
    <property type="evidence" value="ECO:0007669"/>
    <property type="project" value="InterPro"/>
</dbReference>
<dbReference type="GO" id="GO:0042973">
    <property type="term" value="F:glucan endo-1,3-beta-D-glucosidase activity"/>
    <property type="evidence" value="ECO:0007669"/>
    <property type="project" value="UniProtKB-EC"/>
</dbReference>
<feature type="domain" description="X8" evidence="12">
    <location>
        <begin position="733"/>
        <end position="816"/>
    </location>
</feature>
<dbReference type="EMBL" id="JAIQCV010000011">
    <property type="protein sequence ID" value="KAH1047545.1"/>
    <property type="molecule type" value="Genomic_DNA"/>
</dbReference>
<evidence type="ECO:0000256" key="4">
    <source>
        <dbReference type="ARBA" id="ARBA00022729"/>
    </source>
</evidence>
<dbReference type="PROSITE" id="PS00587">
    <property type="entry name" value="GLYCOSYL_HYDROL_F17"/>
    <property type="match status" value="2"/>
</dbReference>
<comment type="catalytic activity">
    <reaction evidence="1">
        <text>Hydrolysis of (1-&gt;3)-beta-D-glucosidic linkages in (1-&gt;3)-beta-D-glucans.</text>
        <dbReference type="EC" id="3.2.1.39"/>
    </reaction>
</comment>
<dbReference type="InterPro" id="IPR000490">
    <property type="entry name" value="Glyco_hydro_17"/>
</dbReference>
<dbReference type="Pfam" id="PF07983">
    <property type="entry name" value="X8"/>
    <property type="match status" value="1"/>
</dbReference>
<evidence type="ECO:0000313" key="14">
    <source>
        <dbReference type="Proteomes" id="UP000828251"/>
    </source>
</evidence>
<comment type="similarity">
    <text evidence="2 8">Belongs to the glycosyl hydrolase 17 family.</text>
</comment>
<dbReference type="SUPFAM" id="SSF51445">
    <property type="entry name" value="(Trans)glycosidases"/>
    <property type="match status" value="2"/>
</dbReference>
<dbReference type="InterPro" id="IPR012946">
    <property type="entry name" value="X8"/>
</dbReference>
<evidence type="ECO:0000256" key="8">
    <source>
        <dbReference type="RuleBase" id="RU004335"/>
    </source>
</evidence>
<keyword evidence="5 9" id="KW-0378">Hydrolase</keyword>
<evidence type="ECO:0000256" key="10">
    <source>
        <dbReference type="SAM" id="MobiDB-lite"/>
    </source>
</evidence>
<keyword evidence="6" id="KW-1015">Disulfide bond</keyword>
<dbReference type="Gene3D" id="1.20.58.1040">
    <property type="match status" value="1"/>
</dbReference>
<feature type="chain" id="PRO_5039302031" description="glucan endo-1,3-beta-D-glucosidase" evidence="11">
    <location>
        <begin position="23"/>
        <end position="882"/>
    </location>
</feature>
<accession>A0A9D3ULN6</accession>
<dbReference type="Pfam" id="PF00332">
    <property type="entry name" value="Glyco_hydro_17"/>
    <property type="match status" value="2"/>
</dbReference>
<evidence type="ECO:0000256" key="6">
    <source>
        <dbReference type="ARBA" id="ARBA00023157"/>
    </source>
</evidence>
<dbReference type="SMART" id="SM00768">
    <property type="entry name" value="X8"/>
    <property type="match status" value="1"/>
</dbReference>